<feature type="binding site" evidence="17">
    <location>
        <position position="90"/>
    </location>
    <ligand>
        <name>[4Fe-4S] cluster</name>
        <dbReference type="ChEBI" id="CHEBI:49883"/>
    </ligand>
</feature>
<dbReference type="EMBL" id="FAXN01000042">
    <property type="protein sequence ID" value="CUV65687.1"/>
    <property type="molecule type" value="Genomic_DNA"/>
</dbReference>
<reference evidence="18" key="1">
    <citation type="submission" date="2015-11" db="EMBL/GenBank/DDBJ databases">
        <authorList>
            <person name="Zhang Y."/>
            <person name="Guo Z."/>
        </authorList>
    </citation>
    <scope>NUCLEOTIDE SEQUENCE</scope>
    <source>
        <strain evidence="18">BN30871</strain>
    </source>
</reference>
<evidence type="ECO:0000256" key="9">
    <source>
        <dbReference type="ARBA" id="ARBA00022785"/>
    </source>
</evidence>
<evidence type="ECO:0000256" key="16">
    <source>
        <dbReference type="ARBA" id="ARBA00047415"/>
    </source>
</evidence>
<name>A0A0S4XN06_9BACT</name>
<keyword evidence="8 17" id="KW-0479">Metal-binding</keyword>
<feature type="binding site" evidence="17">
    <location>
        <position position="87"/>
    </location>
    <ligand>
        <name>[4Fe-4S] cluster</name>
        <dbReference type="ChEBI" id="CHEBI:49883"/>
    </ligand>
</feature>
<dbReference type="GO" id="GO:0051539">
    <property type="term" value="F:4 iron, 4 sulfur cluster binding"/>
    <property type="evidence" value="ECO:0007669"/>
    <property type="project" value="UniProtKB-UniRule"/>
</dbReference>
<evidence type="ECO:0000256" key="8">
    <source>
        <dbReference type="ARBA" id="ARBA00022723"/>
    </source>
</evidence>
<keyword evidence="12 17" id="KW-0411">Iron-sulfur</keyword>
<keyword evidence="11 17" id="KW-0408">Iron</keyword>
<comment type="pathway">
    <text evidence="2 17">tRNA modification; tRNA-queuosine biosynthesis.</text>
</comment>
<comment type="function">
    <text evidence="1 17">Catalyzes the conversion of epoxyqueuosine (oQ) to queuosine (Q), which is a hypermodified base found in the wobble positions of tRNA(Asp), tRNA(Asn), tRNA(His) and tRNA(Tyr).</text>
</comment>
<dbReference type="PANTHER" id="PTHR36701">
    <property type="entry name" value="EPOXYQUEUOSINE REDUCTASE QUEH"/>
    <property type="match status" value="1"/>
</dbReference>
<evidence type="ECO:0000256" key="12">
    <source>
        <dbReference type="ARBA" id="ARBA00023014"/>
    </source>
</evidence>
<keyword evidence="7 17" id="KW-0819">tRNA processing</keyword>
<evidence type="ECO:0000256" key="11">
    <source>
        <dbReference type="ARBA" id="ARBA00023004"/>
    </source>
</evidence>
<proteinExistence type="inferred from homology"/>
<evidence type="ECO:0000256" key="17">
    <source>
        <dbReference type="HAMAP-Rule" id="MF_02089"/>
    </source>
</evidence>
<evidence type="ECO:0000256" key="6">
    <source>
        <dbReference type="ARBA" id="ARBA00022485"/>
    </source>
</evidence>
<accession>A0A0S4XN06</accession>
<keyword evidence="13 17" id="KW-1015">Disulfide bond</keyword>
<comment type="similarity">
    <text evidence="3 17">Belongs to the QueH family.</text>
</comment>
<feature type="binding site" evidence="17">
    <location>
        <position position="7"/>
    </location>
    <ligand>
        <name>[4Fe-4S] cluster</name>
        <dbReference type="ChEBI" id="CHEBI:49883"/>
    </ligand>
</feature>
<dbReference type="InterPro" id="IPR003828">
    <property type="entry name" value="QueH"/>
</dbReference>
<dbReference type="GO" id="GO:0046872">
    <property type="term" value="F:metal ion binding"/>
    <property type="evidence" value="ECO:0007669"/>
    <property type="project" value="UniProtKB-KW"/>
</dbReference>
<dbReference type="EC" id="1.17.99.6" evidence="4 17"/>
<keyword evidence="10 17" id="KW-0560">Oxidoreductase</keyword>
<dbReference type="GO" id="GO:0008616">
    <property type="term" value="P:tRNA queuosine(34) biosynthetic process"/>
    <property type="evidence" value="ECO:0007669"/>
    <property type="project" value="UniProtKB-UniRule"/>
</dbReference>
<dbReference type="HAMAP" id="MF_02089">
    <property type="entry name" value="QueH"/>
    <property type="match status" value="1"/>
</dbReference>
<gene>
    <name evidence="17" type="primary">queH</name>
    <name evidence="18" type="ORF">BN3087_410018</name>
</gene>
<evidence type="ECO:0000256" key="4">
    <source>
        <dbReference type="ARBA" id="ARBA00012622"/>
    </source>
</evidence>
<evidence type="ECO:0000256" key="14">
    <source>
        <dbReference type="ARBA" id="ARBA00023284"/>
    </source>
</evidence>
<evidence type="ECO:0000256" key="1">
    <source>
        <dbReference type="ARBA" id="ARBA00002268"/>
    </source>
</evidence>
<evidence type="ECO:0000256" key="13">
    <source>
        <dbReference type="ARBA" id="ARBA00023157"/>
    </source>
</evidence>
<evidence type="ECO:0000313" key="18">
    <source>
        <dbReference type="EMBL" id="CUV65687.1"/>
    </source>
</evidence>
<feature type="binding site" evidence="17">
    <location>
        <position position="6"/>
    </location>
    <ligand>
        <name>[4Fe-4S] cluster</name>
        <dbReference type="ChEBI" id="CHEBI:49883"/>
    </ligand>
</feature>
<dbReference type="PANTHER" id="PTHR36701:SF1">
    <property type="entry name" value="EPOXYQUEUOSINE REDUCTASE QUEH"/>
    <property type="match status" value="1"/>
</dbReference>
<evidence type="ECO:0000256" key="10">
    <source>
        <dbReference type="ARBA" id="ARBA00023002"/>
    </source>
</evidence>
<keyword evidence="9 17" id="KW-0671">Queuosine biosynthesis</keyword>
<dbReference type="UniPathway" id="UPA00392"/>
<keyword evidence="6 17" id="KW-0004">4Fe-4S</keyword>
<evidence type="ECO:0000256" key="15">
    <source>
        <dbReference type="ARBA" id="ARBA00031446"/>
    </source>
</evidence>
<evidence type="ECO:0000256" key="7">
    <source>
        <dbReference type="ARBA" id="ARBA00022694"/>
    </source>
</evidence>
<dbReference type="Pfam" id="PF02677">
    <property type="entry name" value="QueH"/>
    <property type="match status" value="1"/>
</dbReference>
<dbReference type="AlphaFoldDB" id="A0A0S4XN06"/>
<dbReference type="GO" id="GO:0052693">
    <property type="term" value="F:epoxyqueuosine reductase activity"/>
    <property type="evidence" value="ECO:0007669"/>
    <property type="project" value="UniProtKB-UniRule"/>
</dbReference>
<evidence type="ECO:0000256" key="2">
    <source>
        <dbReference type="ARBA" id="ARBA00004691"/>
    </source>
</evidence>
<protein>
    <recommendedName>
        <fullName evidence="5 17">Epoxyqueuosine reductase QueH</fullName>
        <ecNumber evidence="4 17">1.17.99.6</ecNumber>
    </recommendedName>
    <alternativeName>
        <fullName evidence="15 17">Queuosine biosynthesis protein QueH</fullName>
    </alternativeName>
</protein>
<keyword evidence="14 17" id="KW-0676">Redox-active center</keyword>
<evidence type="ECO:0000256" key="5">
    <source>
        <dbReference type="ARBA" id="ARBA00016895"/>
    </source>
</evidence>
<organism evidence="18">
    <name type="scientific">Sulfurovum sp. enrichment culture clone C5</name>
    <dbReference type="NCBI Taxonomy" id="497650"/>
    <lineage>
        <taxon>Bacteria</taxon>
        <taxon>Pseudomonadati</taxon>
        <taxon>Campylobacterota</taxon>
        <taxon>Epsilonproteobacteria</taxon>
        <taxon>Campylobacterales</taxon>
        <taxon>Sulfurovaceae</taxon>
        <taxon>Sulfurovum</taxon>
        <taxon>environmental samples</taxon>
    </lineage>
</organism>
<comment type="catalytic activity">
    <reaction evidence="16 17">
        <text>epoxyqueuosine(34) in tRNA + AH2 = queuosine(34) in tRNA + A + H2O</text>
        <dbReference type="Rhea" id="RHEA:32159"/>
        <dbReference type="Rhea" id="RHEA-COMP:18571"/>
        <dbReference type="Rhea" id="RHEA-COMP:18582"/>
        <dbReference type="ChEBI" id="CHEBI:13193"/>
        <dbReference type="ChEBI" id="CHEBI:15377"/>
        <dbReference type="ChEBI" id="CHEBI:17499"/>
        <dbReference type="ChEBI" id="CHEBI:194431"/>
        <dbReference type="ChEBI" id="CHEBI:194443"/>
        <dbReference type="EC" id="1.17.99.6"/>
    </reaction>
</comment>
<evidence type="ECO:0000256" key="3">
    <source>
        <dbReference type="ARBA" id="ARBA00008207"/>
    </source>
</evidence>
<sequence length="361" mass="42326">MLVHICCAVDSHYFLQKLRDDYPDEKLIGFFYDPNIHPFSEYYLRLLDVKRSCKLLGIDLIEGEYDTNGWLNAVRGYENELEKGARCSICFDNRFEVTAKKAKELGENIFTSTLLTSPKKSLTQLKTSGDELAKKYNLKFIAPDYRSSHGTQEQNILAKRDKLYRQDYCGCLFGLTKQREYQDRLADELFSPISKQIMPESIEERVALYETRCELEENNQKYEIKKERFLNWRLLRGLVKCGNKVIASYFLPYSTLKKSYSRGKISWQGEIGYFDRDEIVFLTLAYYNQLSNSDYKSTKELTFNPQTFDIEVKIRAEIIPNPYNLSTIVVVDEKFQDKFEILCQSKAYEDTQEILLTKNPQ</sequence>
<feature type="disulfide bond" description="Redox-active" evidence="17">
    <location>
        <begin position="169"/>
        <end position="171"/>
    </location>
</feature>